<feature type="region of interest" description="Disordered" evidence="2">
    <location>
        <begin position="425"/>
        <end position="456"/>
    </location>
</feature>
<evidence type="ECO:0000256" key="2">
    <source>
        <dbReference type="SAM" id="MobiDB-lite"/>
    </source>
</evidence>
<evidence type="ECO:0000313" key="3">
    <source>
        <dbReference type="EMBL" id="MEO3712099.1"/>
    </source>
</evidence>
<accession>A0ABV0GAK8</accession>
<proteinExistence type="inferred from homology"/>
<feature type="region of interest" description="Disordered" evidence="2">
    <location>
        <begin position="1"/>
        <end position="37"/>
    </location>
</feature>
<dbReference type="InterPro" id="IPR016772">
    <property type="entry name" value="UCP020408"/>
</dbReference>
<protein>
    <submittedName>
        <fullName evidence="3">DUF2325 domain-containing protein</fullName>
    </submittedName>
</protein>
<dbReference type="EMBL" id="JBDPZC010000001">
    <property type="protein sequence ID" value="MEO3712099.1"/>
    <property type="molecule type" value="Genomic_DNA"/>
</dbReference>
<keyword evidence="4" id="KW-1185">Reference proteome</keyword>
<evidence type="ECO:0000313" key="4">
    <source>
        <dbReference type="Proteomes" id="UP001462640"/>
    </source>
</evidence>
<comment type="similarity">
    <text evidence="1">Belongs to the UPF0751 family.</text>
</comment>
<organism evidence="3 4">
    <name type="scientific">Roseateles flavus</name>
    <dbReference type="NCBI Taxonomy" id="3149041"/>
    <lineage>
        <taxon>Bacteria</taxon>
        <taxon>Pseudomonadati</taxon>
        <taxon>Pseudomonadota</taxon>
        <taxon>Betaproteobacteria</taxon>
        <taxon>Burkholderiales</taxon>
        <taxon>Sphaerotilaceae</taxon>
        <taxon>Roseateles</taxon>
    </lineage>
</organism>
<evidence type="ECO:0000256" key="1">
    <source>
        <dbReference type="ARBA" id="ARBA00007189"/>
    </source>
</evidence>
<sequence>MCDPAFAPLGATTPAARLTRNHEPHDSADTPASLSAAAPPQLAVPNHLLGSRRRRLWELPSQALCPVIGACLPLAVLRKRIGKALGGEALVQDYELHCGAIHECRQRGRIAELLHRELDHRYALAVRQASRLKTTLQLRDWWREAAAGAEVAGGLWATLSHPRCDGLLQDEVLQDIHMLQHQVGSSHRADLQRIQALAHENGVLASELGRAQQRSTQLIAERDRRIEELLAQQMRHRAELVLRDSRLAALQTELDTLHATQPALRQALVRERQLLEGQTRIHQLEQALQRLRRELRQAQQEAARPADPPPAEPAQALPETTLPAAPVPLEDRSVLCVGGRAATVPVYRRLIEARGARFLHHDGGEEHAVTQLDATLAAADLVICQTGCISHDAYWRVKEHCKRHGKRCVFVDQPSRSGLVRALSQLAGPAGPEGGATSSSFTALPPGAARSSAERP</sequence>
<dbReference type="Pfam" id="PF10087">
    <property type="entry name" value="DUF2325"/>
    <property type="match status" value="1"/>
</dbReference>
<dbReference type="RefSeq" id="WP_347606781.1">
    <property type="nucleotide sequence ID" value="NZ_JBDPZC010000001.1"/>
</dbReference>
<name>A0ABV0GAK8_9BURK</name>
<feature type="region of interest" description="Disordered" evidence="2">
    <location>
        <begin position="296"/>
        <end position="317"/>
    </location>
</feature>
<comment type="caution">
    <text evidence="3">The sequence shown here is derived from an EMBL/GenBank/DDBJ whole genome shotgun (WGS) entry which is preliminary data.</text>
</comment>
<gene>
    <name evidence="3" type="ORF">ABDJ40_04875</name>
</gene>
<reference evidence="3 4" key="1">
    <citation type="submission" date="2024-05" db="EMBL/GenBank/DDBJ databases">
        <title>Roseateles sp. 2.12 16S ribosomal RNA gene Genome sequencing and assembly.</title>
        <authorList>
            <person name="Woo H."/>
        </authorList>
    </citation>
    <scope>NUCLEOTIDE SEQUENCE [LARGE SCALE GENOMIC DNA]</scope>
    <source>
        <strain evidence="3 4">2.12</strain>
    </source>
</reference>
<dbReference type="Proteomes" id="UP001462640">
    <property type="component" value="Unassembled WGS sequence"/>
</dbReference>